<dbReference type="Pfam" id="PF02728">
    <property type="entry name" value="Cu_amine_oxidN3"/>
    <property type="match status" value="1"/>
</dbReference>
<dbReference type="NCBIfam" id="NF008559">
    <property type="entry name" value="PRK11504.1"/>
    <property type="match status" value="1"/>
</dbReference>
<dbReference type="PROSITE" id="PS01165">
    <property type="entry name" value="COPPER_AMINE_OXID_2"/>
    <property type="match status" value="1"/>
</dbReference>
<comment type="similarity">
    <text evidence="2 11">Belongs to the copper/topaquinone oxidase family.</text>
</comment>
<dbReference type="EC" id="1.4.3.-" evidence="11"/>
<feature type="domain" description="Copper amine oxidase N3-terminal" evidence="13">
    <location>
        <begin position="107"/>
        <end position="207"/>
    </location>
</feature>
<dbReference type="InterPro" id="IPR054157">
    <property type="entry name" value="AGAO-like_N2"/>
</dbReference>
<evidence type="ECO:0000256" key="1">
    <source>
        <dbReference type="ARBA" id="ARBA00001935"/>
    </source>
</evidence>
<gene>
    <name evidence="15" type="ORF">KME25_16510</name>
</gene>
<evidence type="ECO:0000313" key="16">
    <source>
        <dbReference type="Proteomes" id="UP000753908"/>
    </source>
</evidence>
<dbReference type="InterPro" id="IPR049947">
    <property type="entry name" value="Cu_Am_Ox_Cu-bd"/>
</dbReference>
<dbReference type="InterPro" id="IPR036460">
    <property type="entry name" value="Cu_amine_oxidase_C_sf"/>
</dbReference>
<evidence type="ECO:0000256" key="6">
    <source>
        <dbReference type="ARBA" id="ARBA00023002"/>
    </source>
</evidence>
<evidence type="ECO:0000256" key="7">
    <source>
        <dbReference type="ARBA" id="ARBA00023008"/>
    </source>
</evidence>
<keyword evidence="8" id="KW-1015">Disulfide bond</keyword>
<keyword evidence="5 9" id="KW-0801">TPQ</keyword>
<evidence type="ECO:0000256" key="5">
    <source>
        <dbReference type="ARBA" id="ARBA00022772"/>
    </source>
</evidence>
<feature type="active site" description="Schiff-base intermediate with substrate; via topaquinone" evidence="9">
    <location>
        <position position="390"/>
    </location>
</feature>
<reference evidence="15" key="1">
    <citation type="submission" date="2021-05" db="EMBL/GenBank/DDBJ databases">
        <authorList>
            <person name="Pietrasiak N."/>
            <person name="Ward R."/>
            <person name="Stajich J.E."/>
            <person name="Kurbessoian T."/>
        </authorList>
    </citation>
    <scope>NUCLEOTIDE SEQUENCE</scope>
    <source>
        <strain evidence="15">CPER-KK1</strain>
    </source>
</reference>
<evidence type="ECO:0000259" key="13">
    <source>
        <dbReference type="Pfam" id="PF02728"/>
    </source>
</evidence>
<dbReference type="PANTHER" id="PTHR10638:SF41">
    <property type="entry name" value="AMINE OXIDASE"/>
    <property type="match status" value="1"/>
</dbReference>
<dbReference type="PROSITE" id="PS01164">
    <property type="entry name" value="COPPER_AMINE_OXID_1"/>
    <property type="match status" value="1"/>
</dbReference>
<sequence length="652" mass="73470">MTISQSCKPSSTQPILHPLEPLSVEEITAAVAIVRASHPVGSYFRFPTVVLNEPAKEVVLNFQEGDPIEREAFLILLDNATGTTYEAVVSLNQGTVTSWQAMPGVQPNIMADELAECEAAVKANPDFQAVLKQRGITNLDLVMVDPWAVGNFGFEEEEGVRLSRALCWLRSTPNSNGYARPIDGVVPVVDLNKMEVLRIEDYGVVPIPPEAGDYASEFIPQFRNDIKPLEITQPSGPSFEVQGHFVRWQKWQFRIGFTPREGVVLYTIGYEDQGQLRPIIYRASLSEMVVPYGDPRPQHFRKNAFDVGEHGVGMLTNSLKLGCDCLGEIYYFDAVLTDSRGEVAIIENAICLHEEDYGILWKHTDWRTEQVEVRRSRRLVVSFIATVDNYEYGFFWYFYQDGTIQYEVKLTGILLCGALADTPKYGTLVAPELNALNHQHFFNIRLDMQIDGQNNSIYEVNSHAEPMGEANPYGNAFFAQSTLLKTELEAQRIIDPLAGRYWKVVNPNIHNRLGQPVGYKLIPGENILPFAHPDSYILKRAGFMIKHLWVTPYHPEERFAAGDYPNQHPGGEGLPTWTRANRSIENTNIVVWYTFGHHHIPRPEDWPVMPTAYTGFILKPLGFFDCNPALDVPPQSKVSGHVCRQKEDEGMG</sequence>
<protein>
    <recommendedName>
        <fullName evidence="11">Amine oxidase</fullName>
        <ecNumber evidence="11">1.4.3.-</ecNumber>
    </recommendedName>
</protein>
<dbReference type="Gene3D" id="2.70.98.20">
    <property type="entry name" value="Copper amine oxidase, catalytic domain"/>
    <property type="match status" value="1"/>
</dbReference>
<dbReference type="GO" id="GO:0008131">
    <property type="term" value="F:primary methylamine oxidase activity"/>
    <property type="evidence" value="ECO:0007669"/>
    <property type="project" value="InterPro"/>
</dbReference>
<dbReference type="SUPFAM" id="SSF49998">
    <property type="entry name" value="Amine oxidase catalytic domain"/>
    <property type="match status" value="1"/>
</dbReference>
<accession>A0A951UAP8</accession>
<dbReference type="Proteomes" id="UP000753908">
    <property type="component" value="Unassembled WGS sequence"/>
</dbReference>
<name>A0A951UAP8_9CYAN</name>
<feature type="domain" description="Copper amine oxidase catalytic" evidence="12">
    <location>
        <begin position="229"/>
        <end position="630"/>
    </location>
</feature>
<dbReference type="Pfam" id="PF21994">
    <property type="entry name" value="AGAO-like_N2"/>
    <property type="match status" value="1"/>
</dbReference>
<dbReference type="GO" id="GO:0005507">
    <property type="term" value="F:copper ion binding"/>
    <property type="evidence" value="ECO:0007669"/>
    <property type="project" value="InterPro"/>
</dbReference>
<dbReference type="SUPFAM" id="SSF54416">
    <property type="entry name" value="Amine oxidase N-terminal region"/>
    <property type="match status" value="2"/>
</dbReference>
<reference evidence="15" key="2">
    <citation type="journal article" date="2022" name="Microbiol. Resour. Announc.">
        <title>Metagenome Sequencing to Explore Phylogenomics of Terrestrial Cyanobacteria.</title>
        <authorList>
            <person name="Ward R.D."/>
            <person name="Stajich J.E."/>
            <person name="Johansen J.R."/>
            <person name="Huntemann M."/>
            <person name="Clum A."/>
            <person name="Foster B."/>
            <person name="Foster B."/>
            <person name="Roux S."/>
            <person name="Palaniappan K."/>
            <person name="Varghese N."/>
            <person name="Mukherjee S."/>
            <person name="Reddy T.B.K."/>
            <person name="Daum C."/>
            <person name="Copeland A."/>
            <person name="Chen I.A."/>
            <person name="Ivanova N.N."/>
            <person name="Kyrpides N.C."/>
            <person name="Shapiro N."/>
            <person name="Eloe-Fadrosh E.A."/>
            <person name="Pietrasiak N."/>
        </authorList>
    </citation>
    <scope>NUCLEOTIDE SEQUENCE</scope>
    <source>
        <strain evidence="15">CPER-KK1</strain>
    </source>
</reference>
<evidence type="ECO:0000259" key="14">
    <source>
        <dbReference type="Pfam" id="PF21994"/>
    </source>
</evidence>
<dbReference type="InterPro" id="IPR015802">
    <property type="entry name" value="Cu_amine_oxidase_N3"/>
</dbReference>
<dbReference type="Pfam" id="PF01179">
    <property type="entry name" value="Cu_amine_oxid"/>
    <property type="match status" value="1"/>
</dbReference>
<evidence type="ECO:0000256" key="8">
    <source>
        <dbReference type="ARBA" id="ARBA00023157"/>
    </source>
</evidence>
<dbReference type="PANTHER" id="PTHR10638">
    <property type="entry name" value="COPPER AMINE OXIDASE"/>
    <property type="match status" value="1"/>
</dbReference>
<keyword evidence="7 11" id="KW-0186">Copper</keyword>
<evidence type="ECO:0000256" key="2">
    <source>
        <dbReference type="ARBA" id="ARBA00007983"/>
    </source>
</evidence>
<dbReference type="InterPro" id="IPR016182">
    <property type="entry name" value="Cu_amine_oxidase_N-reg"/>
</dbReference>
<proteinExistence type="inferred from homology"/>
<feature type="active site" description="Proton acceptor" evidence="9">
    <location>
        <position position="306"/>
    </location>
</feature>
<evidence type="ECO:0000256" key="9">
    <source>
        <dbReference type="PIRSR" id="PIRSR600269-50"/>
    </source>
</evidence>
<evidence type="ECO:0000256" key="3">
    <source>
        <dbReference type="ARBA" id="ARBA00011738"/>
    </source>
</evidence>
<dbReference type="EMBL" id="JAHHIF010000020">
    <property type="protein sequence ID" value="MBW4546029.1"/>
    <property type="molecule type" value="Genomic_DNA"/>
</dbReference>
<dbReference type="InterPro" id="IPR015798">
    <property type="entry name" value="Cu_amine_oxidase_C"/>
</dbReference>
<comment type="cofactor">
    <cofactor evidence="11">
        <name>Cu cation</name>
        <dbReference type="ChEBI" id="CHEBI:23378"/>
    </cofactor>
    <text evidence="11">Contains 1 topaquinone per subunit.</text>
</comment>
<dbReference type="InterPro" id="IPR000269">
    <property type="entry name" value="Cu_amine_oxidase"/>
</dbReference>
<dbReference type="AlphaFoldDB" id="A0A951UAP8"/>
<dbReference type="InterPro" id="IPR049948">
    <property type="entry name" value="Cu_Am_ox_TPQ-bd"/>
</dbReference>
<comment type="subunit">
    <text evidence="3">Homodimer.</text>
</comment>
<evidence type="ECO:0000256" key="11">
    <source>
        <dbReference type="RuleBase" id="RU000672"/>
    </source>
</evidence>
<evidence type="ECO:0000259" key="12">
    <source>
        <dbReference type="Pfam" id="PF01179"/>
    </source>
</evidence>
<keyword evidence="6 11" id="KW-0560">Oxidoreductase</keyword>
<comment type="caution">
    <text evidence="15">The sequence shown here is derived from an EMBL/GenBank/DDBJ whole genome shotgun (WGS) entry which is preliminary data.</text>
</comment>
<evidence type="ECO:0000256" key="10">
    <source>
        <dbReference type="PIRSR" id="PIRSR600269-51"/>
    </source>
</evidence>
<dbReference type="GO" id="GO:0009308">
    <property type="term" value="P:amine metabolic process"/>
    <property type="evidence" value="ECO:0007669"/>
    <property type="project" value="UniProtKB-UniRule"/>
</dbReference>
<comment type="cofactor">
    <cofactor evidence="1">
        <name>Cu cation</name>
        <dbReference type="ChEBI" id="CHEBI:23378"/>
    </cofactor>
</comment>
<dbReference type="Gene3D" id="3.10.450.40">
    <property type="match status" value="2"/>
</dbReference>
<evidence type="ECO:0000313" key="15">
    <source>
        <dbReference type="EMBL" id="MBW4546029.1"/>
    </source>
</evidence>
<feature type="domain" description="AGAO-like N2" evidence="14">
    <location>
        <begin position="25"/>
        <end position="98"/>
    </location>
</feature>
<dbReference type="GO" id="GO:0048038">
    <property type="term" value="F:quinone binding"/>
    <property type="evidence" value="ECO:0007669"/>
    <property type="project" value="InterPro"/>
</dbReference>
<keyword evidence="4 11" id="KW-0479">Metal-binding</keyword>
<feature type="modified residue" description="2',4',5'-topaquinone" evidence="10">
    <location>
        <position position="390"/>
    </location>
</feature>
<evidence type="ECO:0000256" key="4">
    <source>
        <dbReference type="ARBA" id="ARBA00022723"/>
    </source>
</evidence>
<comment type="PTM">
    <text evidence="10 11">Topaquinone (TPQ) is generated by copper-dependent autoxidation of a specific tyrosyl residue.</text>
</comment>
<organism evidence="15 16">
    <name type="scientific">Symplocastrum torsivum CPER-KK1</name>
    <dbReference type="NCBI Taxonomy" id="450513"/>
    <lineage>
        <taxon>Bacteria</taxon>
        <taxon>Bacillati</taxon>
        <taxon>Cyanobacteriota</taxon>
        <taxon>Cyanophyceae</taxon>
        <taxon>Oscillatoriophycideae</taxon>
        <taxon>Oscillatoriales</taxon>
        <taxon>Microcoleaceae</taxon>
        <taxon>Symplocastrum</taxon>
    </lineage>
</organism>
<dbReference type="FunFam" id="2.70.98.20:FF:000001">
    <property type="entry name" value="Amine oxidase"/>
    <property type="match status" value="1"/>
</dbReference>